<evidence type="ECO:0000313" key="1">
    <source>
        <dbReference type="EMBL" id="GFM33540.1"/>
    </source>
</evidence>
<dbReference type="EMBL" id="BLVO01000013">
    <property type="protein sequence ID" value="GFM33540.1"/>
    <property type="molecule type" value="Genomic_DNA"/>
</dbReference>
<proteinExistence type="predicted"/>
<reference evidence="1 2" key="1">
    <citation type="submission" date="2020-05" db="EMBL/GenBank/DDBJ databases">
        <title>Draft genome sequence of Desulfovibrio sp. strain HN2T.</title>
        <authorList>
            <person name="Ueno A."/>
            <person name="Tamazawa S."/>
            <person name="Tamamura S."/>
            <person name="Murakami T."/>
            <person name="Kiyama T."/>
            <person name="Inomata H."/>
            <person name="Amano Y."/>
            <person name="Miyakawa K."/>
            <person name="Tamaki H."/>
            <person name="Naganuma T."/>
            <person name="Kaneko K."/>
        </authorList>
    </citation>
    <scope>NUCLEOTIDE SEQUENCE [LARGE SCALE GENOMIC DNA]</scope>
    <source>
        <strain evidence="1 2">HN2</strain>
    </source>
</reference>
<comment type="caution">
    <text evidence="1">The sequence shown here is derived from an EMBL/GenBank/DDBJ whole genome shotgun (WGS) entry which is preliminary data.</text>
</comment>
<gene>
    <name evidence="1" type="ORF">DSM101010T_19050</name>
</gene>
<dbReference type="RefSeq" id="WP_174405191.1">
    <property type="nucleotide sequence ID" value="NZ_BLVO01000013.1"/>
</dbReference>
<accession>A0A7J0BIQ0</accession>
<protein>
    <submittedName>
        <fullName evidence="1">Uncharacterized protein</fullName>
    </submittedName>
</protein>
<dbReference type="Proteomes" id="UP000503840">
    <property type="component" value="Unassembled WGS sequence"/>
</dbReference>
<evidence type="ECO:0000313" key="2">
    <source>
        <dbReference type="Proteomes" id="UP000503840"/>
    </source>
</evidence>
<sequence>MKHTYLLFPGTWHAKGAFRDNNGNSYPVTGSSIITHERRIWYNRSAMLIHTTPLTDIECLYEITPIEPGDCATTWTAETLPMGRISGNFAIVDNTILSSAYTPQGANIETLRQLDENTYENRGALFMNGQLLSAWDVILTKAD</sequence>
<name>A0A7J0BIQ0_9BACT</name>
<keyword evidence="2" id="KW-1185">Reference proteome</keyword>
<organism evidence="1 2">
    <name type="scientific">Desulfovibrio subterraneus</name>
    <dbReference type="NCBI Taxonomy" id="2718620"/>
    <lineage>
        <taxon>Bacteria</taxon>
        <taxon>Pseudomonadati</taxon>
        <taxon>Thermodesulfobacteriota</taxon>
        <taxon>Desulfovibrionia</taxon>
        <taxon>Desulfovibrionales</taxon>
        <taxon>Desulfovibrionaceae</taxon>
        <taxon>Desulfovibrio</taxon>
    </lineage>
</organism>
<dbReference type="AlphaFoldDB" id="A0A7J0BIQ0"/>